<reference evidence="2" key="1">
    <citation type="submission" date="2014-11" db="EMBL/GenBank/DDBJ databases">
        <authorList>
            <person name="Otto D Thomas"/>
            <person name="Naeem Raeece"/>
        </authorList>
    </citation>
    <scope>NUCLEOTIDE SEQUENCE</scope>
</reference>
<organism evidence="2">
    <name type="scientific">Chromera velia CCMP2878</name>
    <dbReference type="NCBI Taxonomy" id="1169474"/>
    <lineage>
        <taxon>Eukaryota</taxon>
        <taxon>Sar</taxon>
        <taxon>Alveolata</taxon>
        <taxon>Colpodellida</taxon>
        <taxon>Chromeraceae</taxon>
        <taxon>Chromera</taxon>
    </lineage>
</organism>
<evidence type="ECO:0000256" key="1">
    <source>
        <dbReference type="SAM" id="SignalP"/>
    </source>
</evidence>
<evidence type="ECO:0000313" key="2">
    <source>
        <dbReference type="EMBL" id="CEM18700.1"/>
    </source>
</evidence>
<protein>
    <submittedName>
        <fullName evidence="2">Uncharacterized protein</fullName>
    </submittedName>
</protein>
<name>A0A0G4FUR9_9ALVE</name>
<dbReference type="AlphaFoldDB" id="A0A0G4FUR9"/>
<dbReference type="VEuPathDB" id="CryptoDB:Cvel_3777"/>
<feature type="signal peptide" evidence="1">
    <location>
        <begin position="1"/>
        <end position="19"/>
    </location>
</feature>
<gene>
    <name evidence="2" type="ORF">Cvel_3777</name>
</gene>
<dbReference type="EMBL" id="CDMZ01000650">
    <property type="protein sequence ID" value="CEM18700.1"/>
    <property type="molecule type" value="Genomic_DNA"/>
</dbReference>
<sequence length="871" mass="94107">MLVLMRVWLALSCAMSLHASQAFLLSSPVSSLRPSRTAIGAGVKETGLQSPGGQMKSRRAWSDFINHTEESLLGRRRERRAALVGWNLDSQACLGLYMPAATSTLPPTCLIHFIGDFFASGNPVGCYKELLENVAEATGAAVIATAWNCGAGSQLQEAVSCGNEFVRGKGLLSRMWSGERADDPDALEETEDDRDSILRDKQKVLNLPVVGMTHGMGGELLGLLSSLPPAKREAMGLSKQNNANLFLAPCIPDPRDVNLPPVRSGDGGGSEEMRADFLRLCEFFRVIDARREEQPSLFLPLNALDLDVEFARAEEEKARAEGKKGYIEESEKWNVDSGMCAGPSSSSLCAEIENELEEERKRWKKEIDAVEVARREFLLRTLALVSRLPGPSAETSGAFASQASRLMRILLRYAKQFLSTLQTYADTKGDEEGATLAQQRAGALAGVMKDLVPRIEKAQGLWVRMEALVRARLALSHFRGVLPQPAPPATVLGDFVRSEAAELEAELWQLLRSPAEAHVPSFLQSLGGKVPDSEALSLGGKRMGEAAAKKALTISLLTTEFGSGWGEELGGAITESLAKGWGDKDELAVKERMRKSADSTVLLSLLSCAQTLLRATEDGGAVERLRPKLPDQTVEETFPVFSPQIFFSGLGGDSSSSIPPKFNPPRPVVEQALTASYRCPRTAVLTPSGEQSAEMKRYYAEFADLLRQASKEGGVVSEDELPGSHFSVGSVFFRNFMRHVDGVRRREQSAASGSKSRTALERLGIDPSQLGMGGEEDREEVLWEFLNPKDGGSTALLGRGAGLGSNPCVSSLLGVPSPDGSAVSVLHSEKKLLPRLVDRVAAEVCSAVGTSRNKWEVGTPRRMQSAPVGAN</sequence>
<keyword evidence="1" id="KW-0732">Signal</keyword>
<proteinExistence type="predicted"/>
<accession>A0A0G4FUR9</accession>
<feature type="chain" id="PRO_5005189094" evidence="1">
    <location>
        <begin position="20"/>
        <end position="871"/>
    </location>
</feature>